<dbReference type="PIRSF" id="PIRSF000732">
    <property type="entry name" value="PTS_enzyme_I"/>
    <property type="match status" value="1"/>
</dbReference>
<feature type="active site" description="Tele-phosphohistidine intermediate" evidence="18">
    <location>
        <position position="189"/>
    </location>
</feature>
<dbReference type="Pfam" id="PF05524">
    <property type="entry name" value="PEP-utilisers_N"/>
    <property type="match status" value="1"/>
</dbReference>
<dbReference type="PANTHER" id="PTHR46244:SF3">
    <property type="entry name" value="PHOSPHOENOLPYRUVATE-PROTEIN PHOSPHOTRANSFERASE"/>
    <property type="match status" value="1"/>
</dbReference>
<dbReference type="InterPro" id="IPR008279">
    <property type="entry name" value="PEP-util_enz_mobile_dom"/>
</dbReference>
<dbReference type="GO" id="GO:0009401">
    <property type="term" value="P:phosphoenolpyruvate-dependent sugar phosphotransferase system"/>
    <property type="evidence" value="ECO:0007669"/>
    <property type="project" value="UniProtKB-KW"/>
</dbReference>
<dbReference type="PROSITE" id="PS00742">
    <property type="entry name" value="PEP_ENZYMES_2"/>
    <property type="match status" value="1"/>
</dbReference>
<feature type="domain" description="PEP-utilising enzyme mobile" evidence="21">
    <location>
        <begin position="153"/>
        <end position="225"/>
    </location>
</feature>
<keyword evidence="24" id="KW-0670">Pyruvate</keyword>
<evidence type="ECO:0000256" key="9">
    <source>
        <dbReference type="ARBA" id="ARBA00022490"/>
    </source>
</evidence>
<keyword evidence="8 17" id="KW-0813">Transport</keyword>
<evidence type="ECO:0000259" key="22">
    <source>
        <dbReference type="Pfam" id="PF02896"/>
    </source>
</evidence>
<dbReference type="SUPFAM" id="SSF51621">
    <property type="entry name" value="Phosphoenolpyruvate/pyruvate domain"/>
    <property type="match status" value="1"/>
</dbReference>
<name>A0A2N0Z8X2_9BACI</name>
<dbReference type="InterPro" id="IPR023151">
    <property type="entry name" value="PEP_util_CS"/>
</dbReference>
<comment type="cofactor">
    <cofactor evidence="2 17 20">
        <name>Mg(2+)</name>
        <dbReference type="ChEBI" id="CHEBI:18420"/>
    </cofactor>
</comment>
<evidence type="ECO:0000256" key="20">
    <source>
        <dbReference type="PIRSR" id="PIRSR000732-3"/>
    </source>
</evidence>
<evidence type="ECO:0000256" key="16">
    <source>
        <dbReference type="ARBA" id="ARBA00033235"/>
    </source>
</evidence>
<dbReference type="InterPro" id="IPR036618">
    <property type="entry name" value="PtsI_HPr-bd_sf"/>
</dbReference>
<evidence type="ECO:0000256" key="12">
    <source>
        <dbReference type="ARBA" id="ARBA00022683"/>
    </source>
</evidence>
<keyword evidence="11 17" id="KW-0808">Transferase</keyword>
<dbReference type="InterPro" id="IPR040442">
    <property type="entry name" value="Pyrv_kinase-like_dom_sf"/>
</dbReference>
<comment type="function">
    <text evidence="3 17">General (non sugar-specific) component of the phosphoenolpyruvate-dependent sugar phosphotransferase system (sugar PTS). This major carbohydrate active-transport system catalyzes the phosphorylation of incoming sugar substrates concomitantly with their translocation across the cell membrane. Enzyme I transfers the phosphoryl group from phosphoenolpyruvate (PEP) to the phosphoryl carrier protein (HPr).</text>
</comment>
<evidence type="ECO:0000256" key="13">
    <source>
        <dbReference type="ARBA" id="ARBA00022723"/>
    </source>
</evidence>
<dbReference type="NCBIfam" id="TIGR01417">
    <property type="entry name" value="PTS_I_fam"/>
    <property type="match status" value="1"/>
</dbReference>
<feature type="binding site" evidence="20">
    <location>
        <position position="454"/>
    </location>
    <ligand>
        <name>Mg(2+)</name>
        <dbReference type="ChEBI" id="CHEBI:18420"/>
    </ligand>
</feature>
<evidence type="ECO:0000313" key="24">
    <source>
        <dbReference type="EMBL" id="PKG25961.1"/>
    </source>
</evidence>
<dbReference type="InterPro" id="IPR050499">
    <property type="entry name" value="PEP-utilizing_PTS_enzyme"/>
</dbReference>
<feature type="domain" description="PEP-utilising enzyme C-terminal" evidence="22">
    <location>
        <begin position="253"/>
        <end position="539"/>
    </location>
</feature>
<feature type="binding site" evidence="19">
    <location>
        <begin position="453"/>
        <end position="454"/>
    </location>
    <ligand>
        <name>phosphoenolpyruvate</name>
        <dbReference type="ChEBI" id="CHEBI:58702"/>
    </ligand>
</feature>
<dbReference type="GO" id="GO:0046872">
    <property type="term" value="F:metal ion binding"/>
    <property type="evidence" value="ECO:0007669"/>
    <property type="project" value="UniProtKB-KW"/>
</dbReference>
<keyword evidence="9 17" id="KW-0963">Cytoplasm</keyword>
<keyword evidence="25" id="KW-1185">Reference proteome</keyword>
<dbReference type="Gene3D" id="1.10.274.10">
    <property type="entry name" value="PtsI, HPr-binding domain"/>
    <property type="match status" value="1"/>
</dbReference>
<dbReference type="Pfam" id="PF00391">
    <property type="entry name" value="PEP-utilizers"/>
    <property type="match status" value="1"/>
</dbReference>
<dbReference type="AlphaFoldDB" id="A0A2N0Z8X2"/>
<evidence type="ECO:0000256" key="14">
    <source>
        <dbReference type="ARBA" id="ARBA00022777"/>
    </source>
</evidence>
<dbReference type="SUPFAM" id="SSF52009">
    <property type="entry name" value="Phosphohistidine domain"/>
    <property type="match status" value="1"/>
</dbReference>
<evidence type="ECO:0000256" key="10">
    <source>
        <dbReference type="ARBA" id="ARBA00022597"/>
    </source>
</evidence>
<keyword evidence="10 17" id="KW-0762">Sugar transport</keyword>
<evidence type="ECO:0000256" key="2">
    <source>
        <dbReference type="ARBA" id="ARBA00001946"/>
    </source>
</evidence>
<keyword evidence="12 17" id="KW-0598">Phosphotransferase system</keyword>
<keyword evidence="15 17" id="KW-0460">Magnesium</keyword>
<feature type="binding site" evidence="19">
    <location>
        <position position="332"/>
    </location>
    <ligand>
        <name>phosphoenolpyruvate</name>
        <dbReference type="ChEBI" id="CHEBI:58702"/>
    </ligand>
</feature>
<proteinExistence type="inferred from homology"/>
<dbReference type="GO" id="GO:0005737">
    <property type="term" value="C:cytoplasm"/>
    <property type="evidence" value="ECO:0007669"/>
    <property type="project" value="UniProtKB-SubCell"/>
</dbReference>
<dbReference type="InterPro" id="IPR036637">
    <property type="entry name" value="Phosphohistidine_dom_sf"/>
</dbReference>
<comment type="similarity">
    <text evidence="5 17">Belongs to the PEP-utilizing enzyme family.</text>
</comment>
<dbReference type="SUPFAM" id="SSF47831">
    <property type="entry name" value="Enzyme I of the PEP:sugar phosphotransferase system HPr-binding (sub)domain"/>
    <property type="match status" value="1"/>
</dbReference>
<dbReference type="PRINTS" id="PR01736">
    <property type="entry name" value="PHPHTRNFRASE"/>
</dbReference>
<organism evidence="24 25">
    <name type="scientific">Cytobacillus horneckiae</name>
    <dbReference type="NCBI Taxonomy" id="549687"/>
    <lineage>
        <taxon>Bacteria</taxon>
        <taxon>Bacillati</taxon>
        <taxon>Bacillota</taxon>
        <taxon>Bacilli</taxon>
        <taxon>Bacillales</taxon>
        <taxon>Bacillaceae</taxon>
        <taxon>Cytobacillus</taxon>
    </lineage>
</organism>
<evidence type="ECO:0000256" key="6">
    <source>
        <dbReference type="ARBA" id="ARBA00012232"/>
    </source>
</evidence>
<dbReference type="InterPro" id="IPR024692">
    <property type="entry name" value="PTS_EI"/>
</dbReference>
<comment type="subcellular location">
    <subcellularLocation>
        <location evidence="4 17">Cytoplasm</location>
    </subcellularLocation>
</comment>
<dbReference type="Pfam" id="PF02896">
    <property type="entry name" value="PEP-utilizers_C"/>
    <property type="match status" value="1"/>
</dbReference>
<feature type="active site" description="Proton donor" evidence="18">
    <location>
        <position position="501"/>
    </location>
</feature>
<dbReference type="Gene3D" id="3.20.20.60">
    <property type="entry name" value="Phosphoenolpyruvate-binding domains"/>
    <property type="match status" value="1"/>
</dbReference>
<feature type="binding site" evidence="20">
    <location>
        <position position="430"/>
    </location>
    <ligand>
        <name>Mg(2+)</name>
        <dbReference type="ChEBI" id="CHEBI:18420"/>
    </ligand>
</feature>
<evidence type="ECO:0000256" key="11">
    <source>
        <dbReference type="ARBA" id="ARBA00022679"/>
    </source>
</evidence>
<feature type="binding site" evidence="19">
    <location>
        <position position="464"/>
    </location>
    <ligand>
        <name>phosphoenolpyruvate</name>
        <dbReference type="ChEBI" id="CHEBI:58702"/>
    </ligand>
</feature>
<evidence type="ECO:0000256" key="18">
    <source>
        <dbReference type="PIRSR" id="PIRSR000732-1"/>
    </source>
</evidence>
<dbReference type="Gene3D" id="3.50.30.10">
    <property type="entry name" value="Phosphohistidine domain"/>
    <property type="match status" value="1"/>
</dbReference>
<protein>
    <recommendedName>
        <fullName evidence="7 17">Phosphoenolpyruvate-protein phosphotransferase</fullName>
        <ecNumber evidence="6 17">2.7.3.9</ecNumber>
    </recommendedName>
    <alternativeName>
        <fullName evidence="16 17">Phosphotransferase system, enzyme I</fullName>
    </alternativeName>
</protein>
<feature type="domain" description="Phosphotransferase system enzyme I N-terminal" evidence="23">
    <location>
        <begin position="5"/>
        <end position="126"/>
    </location>
</feature>
<evidence type="ECO:0000256" key="7">
    <source>
        <dbReference type="ARBA" id="ARBA00016544"/>
    </source>
</evidence>
<evidence type="ECO:0000259" key="23">
    <source>
        <dbReference type="Pfam" id="PF05524"/>
    </source>
</evidence>
<dbReference type="InterPro" id="IPR000121">
    <property type="entry name" value="PEP_util_C"/>
</dbReference>
<keyword evidence="14 17" id="KW-0418">Kinase</keyword>
<evidence type="ECO:0000256" key="1">
    <source>
        <dbReference type="ARBA" id="ARBA00000683"/>
    </source>
</evidence>
<evidence type="ECO:0000256" key="8">
    <source>
        <dbReference type="ARBA" id="ARBA00022448"/>
    </source>
</evidence>
<dbReference type="GO" id="GO:0016301">
    <property type="term" value="F:kinase activity"/>
    <property type="evidence" value="ECO:0007669"/>
    <property type="project" value="UniProtKB-KW"/>
</dbReference>
<evidence type="ECO:0000259" key="21">
    <source>
        <dbReference type="Pfam" id="PF00391"/>
    </source>
</evidence>
<dbReference type="RefSeq" id="WP_066196740.1">
    <property type="nucleotide sequence ID" value="NZ_JAFDQP010000013.1"/>
</dbReference>
<evidence type="ECO:0000313" key="25">
    <source>
        <dbReference type="Proteomes" id="UP000233343"/>
    </source>
</evidence>
<comment type="catalytic activity">
    <reaction evidence="1 17">
        <text>L-histidyl-[protein] + phosphoenolpyruvate = N(pros)-phospho-L-histidyl-[protein] + pyruvate</text>
        <dbReference type="Rhea" id="RHEA:23880"/>
        <dbReference type="Rhea" id="RHEA-COMP:9745"/>
        <dbReference type="Rhea" id="RHEA-COMP:9746"/>
        <dbReference type="ChEBI" id="CHEBI:15361"/>
        <dbReference type="ChEBI" id="CHEBI:29979"/>
        <dbReference type="ChEBI" id="CHEBI:58702"/>
        <dbReference type="ChEBI" id="CHEBI:64837"/>
        <dbReference type="EC" id="2.7.3.9"/>
    </reaction>
</comment>
<keyword evidence="13 17" id="KW-0479">Metal-binding</keyword>
<dbReference type="GO" id="GO:0008965">
    <property type="term" value="F:phosphoenolpyruvate-protein phosphotransferase activity"/>
    <property type="evidence" value="ECO:0007669"/>
    <property type="project" value="UniProtKB-EC"/>
</dbReference>
<sequence>MSFIQGVAASEGIAIAKAFRLEHNKLIIEKRHITNIDNEIEKFQKAIMFAADELEQIRDHSRAEAGEDHAAIFDAHLLVLTDPELIGPVKDKITTEKLNAEYAIKEITNQYIVSLSNSENEYMRERAADIRDVASRIQSHLLGIQVVNPSMIAEDVIIITQNLTPSDAAMLNPKVIKGVVTNVGGRTSHSAFIAKSMNIPAVVGTKTAFEDIENGDFVILDGHKGLVHINPTPELIDEYEANRLKAEEEIAQLAWLTNEKTISNDGQDYTVVGNIGNVEEANDVIRNGGEGIGLFRTEFLFMGRKQLPSEQEQFEAYKAVLQALNGKPVVVRTLDIGGDKELPYLKLSKEMNPFLGFRGIRFCLGEQSILRKQLRALIRASAFGKLKIMFPMVAVIEEFRQGKAMFEEEKNKLIEEGVKVGDIGLGMMVEIPSTALMIESFAKEVDFFSIGTNDLIQYTLAADRLNEQVSYLYQPYHPAILRLIQKVINAAHKEGKEVAICGDMAGNEVAIPLLVGMGLDEFSVHSSSIIKTRAHIRQLSKKEIEKMLDDLLSLPNAVEIGDALEKFSYKRNI</sequence>
<evidence type="ECO:0000256" key="15">
    <source>
        <dbReference type="ARBA" id="ARBA00022842"/>
    </source>
</evidence>
<evidence type="ECO:0000256" key="17">
    <source>
        <dbReference type="PIRNR" id="PIRNR000732"/>
    </source>
</evidence>
<dbReference type="EMBL" id="PISD01000084">
    <property type="protein sequence ID" value="PKG25961.1"/>
    <property type="molecule type" value="Genomic_DNA"/>
</dbReference>
<dbReference type="InterPro" id="IPR015813">
    <property type="entry name" value="Pyrv/PenolPyrv_kinase-like_dom"/>
</dbReference>
<feature type="binding site" evidence="19">
    <location>
        <position position="296"/>
    </location>
    <ligand>
        <name>phosphoenolpyruvate</name>
        <dbReference type="ChEBI" id="CHEBI:58702"/>
    </ligand>
</feature>
<dbReference type="InterPro" id="IPR006318">
    <property type="entry name" value="PTS_EI-like"/>
</dbReference>
<evidence type="ECO:0000256" key="5">
    <source>
        <dbReference type="ARBA" id="ARBA00007837"/>
    </source>
</evidence>
<evidence type="ECO:0000256" key="3">
    <source>
        <dbReference type="ARBA" id="ARBA00002728"/>
    </source>
</evidence>
<dbReference type="PANTHER" id="PTHR46244">
    <property type="entry name" value="PHOSPHOENOLPYRUVATE-PROTEIN PHOSPHOTRANSFERASE"/>
    <property type="match status" value="1"/>
</dbReference>
<evidence type="ECO:0000256" key="4">
    <source>
        <dbReference type="ARBA" id="ARBA00004496"/>
    </source>
</evidence>
<evidence type="ECO:0000256" key="19">
    <source>
        <dbReference type="PIRSR" id="PIRSR000732-2"/>
    </source>
</evidence>
<dbReference type="InterPro" id="IPR008731">
    <property type="entry name" value="PTS_EIN"/>
</dbReference>
<gene>
    <name evidence="24" type="primary">ptsP</name>
    <name evidence="24" type="ORF">CWS20_26675</name>
</gene>
<dbReference type="Proteomes" id="UP000233343">
    <property type="component" value="Unassembled WGS sequence"/>
</dbReference>
<comment type="caution">
    <text evidence="24">The sequence shown here is derived from an EMBL/GenBank/DDBJ whole genome shotgun (WGS) entry which is preliminary data.</text>
</comment>
<reference evidence="24 25" key="1">
    <citation type="journal article" date="2010" name="Int. J. Syst. Evol. Microbiol.">
        <title>Bacillus horneckiae sp. nov., isolated from a spacecraft-assembly clean room.</title>
        <authorList>
            <person name="Vaishampayan P."/>
            <person name="Probst A."/>
            <person name="Krishnamurthi S."/>
            <person name="Ghosh S."/>
            <person name="Osman S."/>
            <person name="McDowall A."/>
            <person name="Ruckmani A."/>
            <person name="Mayilraj S."/>
            <person name="Venkateswaran K."/>
        </authorList>
    </citation>
    <scope>NUCLEOTIDE SEQUENCE [LARGE SCALE GENOMIC DNA]</scope>
    <source>
        <strain evidence="25">1PO1SC</strain>
    </source>
</reference>
<dbReference type="EC" id="2.7.3.9" evidence="6 17"/>
<accession>A0A2N0Z8X2</accession>